<dbReference type="InterPro" id="IPR016032">
    <property type="entry name" value="Sig_transdc_resp-reg_C-effctor"/>
</dbReference>
<dbReference type="Proteomes" id="UP000248918">
    <property type="component" value="Unassembled WGS sequence"/>
</dbReference>
<dbReference type="PROSITE" id="PS50043">
    <property type="entry name" value="HTH_LUXR_2"/>
    <property type="match status" value="1"/>
</dbReference>
<gene>
    <name evidence="5" type="ORF">BX591_10179</name>
</gene>
<evidence type="ECO:0000256" key="2">
    <source>
        <dbReference type="ARBA" id="ARBA00023125"/>
    </source>
</evidence>
<evidence type="ECO:0000313" key="5">
    <source>
        <dbReference type="EMBL" id="RAS38750.1"/>
    </source>
</evidence>
<accession>A0A329CWE5</accession>
<dbReference type="EMBL" id="QLTK01000001">
    <property type="protein sequence ID" value="RAS38750.1"/>
    <property type="molecule type" value="Genomic_DNA"/>
</dbReference>
<dbReference type="GO" id="GO:0003677">
    <property type="term" value="F:DNA binding"/>
    <property type="evidence" value="ECO:0007669"/>
    <property type="project" value="UniProtKB-KW"/>
</dbReference>
<dbReference type="InterPro" id="IPR000792">
    <property type="entry name" value="Tscrpt_reg_LuxR_C"/>
</dbReference>
<reference evidence="5 6" key="1">
    <citation type="submission" date="2018-06" db="EMBL/GenBank/DDBJ databases">
        <title>Genomic Encyclopedia of Type Strains, Phase III (KMG-III): the genomes of soil and plant-associated and newly described type strains.</title>
        <authorList>
            <person name="Whitman W."/>
        </authorList>
    </citation>
    <scope>NUCLEOTIDE SEQUENCE [LARGE SCALE GENOMIC DNA]</scope>
    <source>
        <strain evidence="5 6">LMG 23644</strain>
    </source>
</reference>
<dbReference type="GO" id="GO:0006355">
    <property type="term" value="P:regulation of DNA-templated transcription"/>
    <property type="evidence" value="ECO:0007669"/>
    <property type="project" value="InterPro"/>
</dbReference>
<dbReference type="Pfam" id="PF00196">
    <property type="entry name" value="GerE"/>
    <property type="match status" value="1"/>
</dbReference>
<evidence type="ECO:0000256" key="1">
    <source>
        <dbReference type="ARBA" id="ARBA00023015"/>
    </source>
</evidence>
<comment type="caution">
    <text evidence="5">The sequence shown here is derived from an EMBL/GenBank/DDBJ whole genome shotgun (WGS) entry which is preliminary data.</text>
</comment>
<dbReference type="PRINTS" id="PR00038">
    <property type="entry name" value="HTHLUXR"/>
</dbReference>
<dbReference type="Gene3D" id="1.10.10.10">
    <property type="entry name" value="Winged helix-like DNA-binding domain superfamily/Winged helix DNA-binding domain"/>
    <property type="match status" value="1"/>
</dbReference>
<dbReference type="InterPro" id="IPR005143">
    <property type="entry name" value="TF_LuxR_autoind-bd_dom"/>
</dbReference>
<evidence type="ECO:0000313" key="6">
    <source>
        <dbReference type="Proteomes" id="UP000248918"/>
    </source>
</evidence>
<feature type="domain" description="HTH luxR-type" evidence="4">
    <location>
        <begin position="169"/>
        <end position="234"/>
    </location>
</feature>
<dbReference type="AlphaFoldDB" id="A0A329CWE5"/>
<keyword evidence="1" id="KW-0805">Transcription regulation</keyword>
<proteinExistence type="predicted"/>
<dbReference type="OrthoDB" id="9774661at2"/>
<dbReference type="RefSeq" id="WP_111928796.1">
    <property type="nucleotide sequence ID" value="NZ_CADFFP010000004.1"/>
</dbReference>
<organism evidence="5 6">
    <name type="scientific">Paraburkholderia bryophila</name>
    <dbReference type="NCBI Taxonomy" id="420952"/>
    <lineage>
        <taxon>Bacteria</taxon>
        <taxon>Pseudomonadati</taxon>
        <taxon>Pseudomonadota</taxon>
        <taxon>Betaproteobacteria</taxon>
        <taxon>Burkholderiales</taxon>
        <taxon>Burkholderiaceae</taxon>
        <taxon>Paraburkholderia</taxon>
    </lineage>
</organism>
<dbReference type="Pfam" id="PF03472">
    <property type="entry name" value="Autoind_bind"/>
    <property type="match status" value="1"/>
</dbReference>
<dbReference type="CDD" id="cd06170">
    <property type="entry name" value="LuxR_C_like"/>
    <property type="match status" value="1"/>
</dbReference>
<dbReference type="PANTHER" id="PTHR44688:SF16">
    <property type="entry name" value="DNA-BINDING TRANSCRIPTIONAL ACTIVATOR DEVR_DOSR"/>
    <property type="match status" value="1"/>
</dbReference>
<evidence type="ECO:0000256" key="3">
    <source>
        <dbReference type="ARBA" id="ARBA00023163"/>
    </source>
</evidence>
<protein>
    <submittedName>
        <fullName evidence="5">LuxR family quorum-sensing transcriptional regulator LasR</fullName>
    </submittedName>
</protein>
<evidence type="ECO:0000259" key="4">
    <source>
        <dbReference type="PROSITE" id="PS50043"/>
    </source>
</evidence>
<sequence length="248" mass="28032">MNGQNDDLDLLVPTDECALRTRILEATARMGFDKVVLAVLPSPGVSFCAAHMWSNCEPEWEQRYRERSFDQVDPLLKHCFRSRMPLIWDPAFFVAPAQRAFHDEASAFGLNRGVTLPLCGLKGEVGMLTCAVRDEFALTYENCLRSLPRLSLLRDITSEAIGQFGFDTKPGSVPRLSRRETECLRWHAFGKTSWEIGHILNVSESCINFHFNNIRRKFNVSRRHEAVLKAIEWGLLSVTDMTAGLAAS</sequence>
<keyword evidence="2" id="KW-0238">DNA-binding</keyword>
<dbReference type="PANTHER" id="PTHR44688">
    <property type="entry name" value="DNA-BINDING TRANSCRIPTIONAL ACTIVATOR DEVR_DOSR"/>
    <property type="match status" value="1"/>
</dbReference>
<dbReference type="Gene3D" id="3.30.450.80">
    <property type="entry name" value="Transcription factor LuxR-like, autoinducer-binding domain"/>
    <property type="match status" value="1"/>
</dbReference>
<dbReference type="InterPro" id="IPR036693">
    <property type="entry name" value="TF_LuxR_autoind-bd_dom_sf"/>
</dbReference>
<keyword evidence="3" id="KW-0804">Transcription</keyword>
<name>A0A329CWE5_9BURK</name>
<dbReference type="SMART" id="SM00421">
    <property type="entry name" value="HTH_LUXR"/>
    <property type="match status" value="1"/>
</dbReference>
<dbReference type="SUPFAM" id="SSF46894">
    <property type="entry name" value="C-terminal effector domain of the bipartite response regulators"/>
    <property type="match status" value="1"/>
</dbReference>
<dbReference type="InterPro" id="IPR036388">
    <property type="entry name" value="WH-like_DNA-bd_sf"/>
</dbReference>
<dbReference type="SUPFAM" id="SSF75516">
    <property type="entry name" value="Pheromone-binding domain of LuxR-like quorum-sensing transcription factors"/>
    <property type="match status" value="1"/>
</dbReference>